<keyword evidence="2" id="KW-0472">Membrane</keyword>
<dbReference type="Proteomes" id="UP000064967">
    <property type="component" value="Chromosome"/>
</dbReference>
<name>A0A0K1Q1Z7_9BACT</name>
<dbReference type="STRING" id="1391654.AKJ09_06472"/>
<keyword evidence="2" id="KW-0812">Transmembrane</keyword>
<evidence type="ECO:0000313" key="3">
    <source>
        <dbReference type="EMBL" id="AKU99808.1"/>
    </source>
</evidence>
<evidence type="ECO:0000256" key="2">
    <source>
        <dbReference type="SAM" id="Phobius"/>
    </source>
</evidence>
<keyword evidence="1" id="KW-0175">Coiled coil</keyword>
<proteinExistence type="predicted"/>
<evidence type="ECO:0000313" key="4">
    <source>
        <dbReference type="Proteomes" id="UP000064967"/>
    </source>
</evidence>
<keyword evidence="2" id="KW-1133">Transmembrane helix</keyword>
<reference evidence="3 4" key="1">
    <citation type="submission" date="2015-08" db="EMBL/GenBank/DDBJ databases">
        <authorList>
            <person name="Babu N.S."/>
            <person name="Beckwith C.J."/>
            <person name="Beseler K.G."/>
            <person name="Brison A."/>
            <person name="Carone J.V."/>
            <person name="Caskin T.P."/>
            <person name="Diamond M."/>
            <person name="Durham M.E."/>
            <person name="Foxe J.M."/>
            <person name="Go M."/>
            <person name="Henderson B.A."/>
            <person name="Jones I.B."/>
            <person name="McGettigan J.A."/>
            <person name="Micheletti S.J."/>
            <person name="Nasrallah M.E."/>
            <person name="Ortiz D."/>
            <person name="Piller C.R."/>
            <person name="Privatt S.R."/>
            <person name="Schneider S.L."/>
            <person name="Sharp S."/>
            <person name="Smith T.C."/>
            <person name="Stanton J.D."/>
            <person name="Ullery H.E."/>
            <person name="Wilson R.J."/>
            <person name="Serrano M.G."/>
            <person name="Buck G."/>
            <person name="Lee V."/>
            <person name="Wang Y."/>
            <person name="Carvalho R."/>
            <person name="Voegtly L."/>
            <person name="Shi R."/>
            <person name="Duckworth R."/>
            <person name="Johnson A."/>
            <person name="Loviza R."/>
            <person name="Walstead R."/>
            <person name="Shah Z."/>
            <person name="Kiflezghi M."/>
            <person name="Wade K."/>
            <person name="Ball S.L."/>
            <person name="Bradley K.W."/>
            <person name="Asai D.J."/>
            <person name="Bowman C.A."/>
            <person name="Russell D.A."/>
            <person name="Pope W.H."/>
            <person name="Jacobs-Sera D."/>
            <person name="Hendrix R.W."/>
            <person name="Hatfull G.F."/>
        </authorList>
    </citation>
    <scope>NUCLEOTIDE SEQUENCE [LARGE SCALE GENOMIC DNA]</scope>
    <source>
        <strain evidence="3 4">DSM 27648</strain>
    </source>
</reference>
<feature type="coiled-coil region" evidence="1">
    <location>
        <begin position="98"/>
        <end position="135"/>
    </location>
</feature>
<sequence>MGLAFAGEAKAQGRVEIEKARAAYLARNYADAEQRLKFLVDPRTGFKEPGLLSQARMYLAATYLAQGKRPAAIETLEKLVLEDPTFEPDPLSFPGDVINTFIDVRANLQERLRQAAQNAARLEAERKAREEAERARQDEWLRQVKEMAQEEKITIQNQRLVAFVPFGAGQFQNHQPALGWLFLSSEAALAAAASITVPMYSYAIHRQNEERASGDIDQKAQLYRDRASNIRIVNLSLIGAFAAVAITGIVQANVAYVDSFTETKKRPLPSLGPVSRLAPIVSPVATEGSAPNGLYVGLTGALF</sequence>
<protein>
    <submittedName>
        <fullName evidence="3">Tetratricopeptide repeat domain protein</fullName>
    </submittedName>
</protein>
<evidence type="ECO:0000256" key="1">
    <source>
        <dbReference type="SAM" id="Coils"/>
    </source>
</evidence>
<dbReference type="AlphaFoldDB" id="A0A0K1Q1Z7"/>
<gene>
    <name evidence="3" type="ORF">AKJ09_06472</name>
</gene>
<organism evidence="3 4">
    <name type="scientific">Labilithrix luteola</name>
    <dbReference type="NCBI Taxonomy" id="1391654"/>
    <lineage>
        <taxon>Bacteria</taxon>
        <taxon>Pseudomonadati</taxon>
        <taxon>Myxococcota</taxon>
        <taxon>Polyangia</taxon>
        <taxon>Polyangiales</taxon>
        <taxon>Labilitrichaceae</taxon>
        <taxon>Labilithrix</taxon>
    </lineage>
</organism>
<accession>A0A0K1Q1Z7</accession>
<feature type="transmembrane region" description="Helical" evidence="2">
    <location>
        <begin position="232"/>
        <end position="256"/>
    </location>
</feature>
<dbReference type="EMBL" id="CP012333">
    <property type="protein sequence ID" value="AKU99808.1"/>
    <property type="molecule type" value="Genomic_DNA"/>
</dbReference>
<dbReference type="KEGG" id="llu:AKJ09_06472"/>
<keyword evidence="4" id="KW-1185">Reference proteome</keyword>
<dbReference type="Gene3D" id="1.25.40.10">
    <property type="entry name" value="Tetratricopeptide repeat domain"/>
    <property type="match status" value="1"/>
</dbReference>
<dbReference type="InterPro" id="IPR011990">
    <property type="entry name" value="TPR-like_helical_dom_sf"/>
</dbReference>